<evidence type="ECO:0000256" key="1">
    <source>
        <dbReference type="ARBA" id="ARBA00022723"/>
    </source>
</evidence>
<dbReference type="SUPFAM" id="SSF53800">
    <property type="entry name" value="Chelatase"/>
    <property type="match status" value="1"/>
</dbReference>
<reference evidence="3 6" key="2">
    <citation type="submission" date="2024-06" db="EMBL/GenBank/DDBJ databases">
        <title>Genomic Encyclopedia of Type Strains, Phase IV (KMG-IV): sequencing the most valuable type-strain genomes for metagenomic binning, comparative biology and taxonomic classification.</title>
        <authorList>
            <person name="Goeker M."/>
        </authorList>
    </citation>
    <scope>NUCLEOTIDE SEQUENCE [LARGE SCALE GENOMIC DNA]</scope>
    <source>
        <strain evidence="3 6">D-501</strain>
    </source>
</reference>
<dbReference type="OrthoDB" id="9797895at2"/>
<protein>
    <submittedName>
        <fullName evidence="4">Cobalamin biosynthesis protein CbiX</fullName>
    </submittedName>
    <submittedName>
        <fullName evidence="3">Sirohydrochlorin cobaltochelatase</fullName>
        <ecNumber evidence="3">4.99.1.3</ecNumber>
    </submittedName>
</protein>
<dbReference type="PANTHER" id="PTHR33542:SF3">
    <property type="entry name" value="SIROHYDROCHLORIN FERROCHELATASE, CHLOROPLASTIC"/>
    <property type="match status" value="1"/>
</dbReference>
<dbReference type="AlphaFoldDB" id="A0A5C1PZ75"/>
<evidence type="ECO:0000256" key="2">
    <source>
        <dbReference type="ARBA" id="ARBA00023239"/>
    </source>
</evidence>
<dbReference type="EMBL" id="JBEPLS010000003">
    <property type="protein sequence ID" value="MET3603273.1"/>
    <property type="molecule type" value="Genomic_DNA"/>
</dbReference>
<evidence type="ECO:0000313" key="6">
    <source>
        <dbReference type="Proteomes" id="UP001549111"/>
    </source>
</evidence>
<keyword evidence="6" id="KW-1185">Reference proteome</keyword>
<proteinExistence type="predicted"/>
<organism evidence="4 5">
    <name type="scientific">Sphaerotilus sulfidivorans</name>
    <dbReference type="NCBI Taxonomy" id="639200"/>
    <lineage>
        <taxon>Bacteria</taxon>
        <taxon>Pseudomonadati</taxon>
        <taxon>Pseudomonadota</taxon>
        <taxon>Betaproteobacteria</taxon>
        <taxon>Burkholderiales</taxon>
        <taxon>Sphaerotilaceae</taxon>
        <taxon>Sphaerotilus</taxon>
    </lineage>
</organism>
<evidence type="ECO:0000313" key="4">
    <source>
        <dbReference type="EMBL" id="QEN00727.1"/>
    </source>
</evidence>
<keyword evidence="2 3" id="KW-0456">Lyase</keyword>
<dbReference type="Proteomes" id="UP001549111">
    <property type="component" value="Unassembled WGS sequence"/>
</dbReference>
<evidence type="ECO:0000313" key="3">
    <source>
        <dbReference type="EMBL" id="MET3603273.1"/>
    </source>
</evidence>
<gene>
    <name evidence="3" type="ORF">ABIC99_001057</name>
    <name evidence="4" type="ORF">EWH46_08005</name>
</gene>
<reference evidence="4 5" key="1">
    <citation type="submission" date="2019-02" db="EMBL/GenBank/DDBJ databases">
        <title>Complete Genome Sequence and Methylome Analysis of Sphaerotilus natans subsp. sulfidivorans D-507.</title>
        <authorList>
            <person name="Fomenkov A."/>
            <person name="Gridneva E."/>
            <person name="Smolyakov D."/>
            <person name="Dubinina G."/>
            <person name="Vincze T."/>
            <person name="Grabovich M."/>
            <person name="Roberts R.J."/>
        </authorList>
    </citation>
    <scope>NUCLEOTIDE SEQUENCE [LARGE SCALE GENOMIC DNA]</scope>
    <source>
        <strain evidence="4 5">D-507</strain>
    </source>
</reference>
<evidence type="ECO:0000313" key="5">
    <source>
        <dbReference type="Proteomes" id="UP000323522"/>
    </source>
</evidence>
<name>A0A5C1PZ75_9BURK</name>
<dbReference type="Proteomes" id="UP000323522">
    <property type="component" value="Chromosome"/>
</dbReference>
<dbReference type="EMBL" id="CP035708">
    <property type="protein sequence ID" value="QEN00727.1"/>
    <property type="molecule type" value="Genomic_DNA"/>
</dbReference>
<dbReference type="KEGG" id="snn:EWH46_08005"/>
<accession>A0A5C1PZ75</accession>
<dbReference type="EC" id="4.99.1.3" evidence="3"/>
<dbReference type="InterPro" id="IPR050963">
    <property type="entry name" value="Sirohydro_Cobaltochel/CbiX"/>
</dbReference>
<dbReference type="Gene3D" id="3.40.50.1400">
    <property type="match status" value="1"/>
</dbReference>
<dbReference type="RefSeq" id="WP_149503449.1">
    <property type="nucleotide sequence ID" value="NZ_CP035708.1"/>
</dbReference>
<sequence>MQGILLFAHGARDPAWARPFETIAARMREAAGGRPVALAYLELMEPRLDAAAHALAAQGCTLITVVPLFLGAGGHVRRDLPELLAGLRAQLPAVTIRDTAAIGETEAITRAIAQAALTLVDAPPAEEPAA</sequence>
<dbReference type="PANTHER" id="PTHR33542">
    <property type="entry name" value="SIROHYDROCHLORIN FERROCHELATASE, CHLOROPLASTIC"/>
    <property type="match status" value="1"/>
</dbReference>
<dbReference type="CDD" id="cd03416">
    <property type="entry name" value="CbiX_SirB_N"/>
    <property type="match status" value="1"/>
</dbReference>
<keyword evidence="1" id="KW-0479">Metal-binding</keyword>
<dbReference type="GO" id="GO:0016852">
    <property type="term" value="F:sirohydrochlorin cobaltochelatase activity"/>
    <property type="evidence" value="ECO:0007669"/>
    <property type="project" value="UniProtKB-EC"/>
</dbReference>
<dbReference type="InterPro" id="IPR002762">
    <property type="entry name" value="CbiX-like"/>
</dbReference>
<dbReference type="GO" id="GO:0046872">
    <property type="term" value="F:metal ion binding"/>
    <property type="evidence" value="ECO:0007669"/>
    <property type="project" value="UniProtKB-KW"/>
</dbReference>
<dbReference type="Pfam" id="PF01903">
    <property type="entry name" value="CbiX"/>
    <property type="match status" value="1"/>
</dbReference>